<dbReference type="Gene3D" id="3.30.505.10">
    <property type="entry name" value="SH2 domain"/>
    <property type="match status" value="1"/>
</dbReference>
<keyword evidence="6 8" id="KW-0067">ATP-binding</keyword>
<dbReference type="InterPro" id="IPR036860">
    <property type="entry name" value="SH2_dom_sf"/>
</dbReference>
<dbReference type="FunFam" id="1.20.1270.60:FF:000029">
    <property type="entry name" value="Tyrosine-protein kinase"/>
    <property type="match status" value="1"/>
</dbReference>
<dbReference type="InterPro" id="IPR000719">
    <property type="entry name" value="Prot_kinase_dom"/>
</dbReference>
<dbReference type="FunFam" id="3.30.200.20:FF:000089">
    <property type="entry name" value="Tyrosine-protein kinase"/>
    <property type="match status" value="1"/>
</dbReference>
<dbReference type="PROSITE" id="PS51741">
    <property type="entry name" value="F_BAR"/>
    <property type="match status" value="1"/>
</dbReference>
<dbReference type="PROSITE" id="PS00109">
    <property type="entry name" value="PROTEIN_KINASE_TYR"/>
    <property type="match status" value="1"/>
</dbReference>
<dbReference type="Gene3D" id="1.20.1270.60">
    <property type="entry name" value="Arfaptin homology (AH) domain/BAR domain"/>
    <property type="match status" value="1"/>
</dbReference>
<dbReference type="PROSITE" id="PS50011">
    <property type="entry name" value="PROTEIN_KINASE_DOM"/>
    <property type="match status" value="1"/>
</dbReference>
<dbReference type="InterPro" id="IPR011009">
    <property type="entry name" value="Kinase-like_dom_sf"/>
</dbReference>
<organism evidence="16 17">
    <name type="scientific">Cyprinus carpio</name>
    <name type="common">Common carp</name>
    <dbReference type="NCBI Taxonomy" id="7962"/>
    <lineage>
        <taxon>Eukaryota</taxon>
        <taxon>Metazoa</taxon>
        <taxon>Chordata</taxon>
        <taxon>Craniata</taxon>
        <taxon>Vertebrata</taxon>
        <taxon>Euteleostomi</taxon>
        <taxon>Actinopterygii</taxon>
        <taxon>Neopterygii</taxon>
        <taxon>Teleostei</taxon>
        <taxon>Ostariophysi</taxon>
        <taxon>Cypriniformes</taxon>
        <taxon>Cyprinidae</taxon>
        <taxon>Cyprininae</taxon>
        <taxon>Cyprinus</taxon>
    </lineage>
</organism>
<dbReference type="GO" id="GO:0004715">
    <property type="term" value="F:non-membrane spanning protein tyrosine kinase activity"/>
    <property type="evidence" value="ECO:0007669"/>
    <property type="project" value="UniProtKB-EC"/>
</dbReference>
<dbReference type="InterPro" id="IPR001060">
    <property type="entry name" value="FCH_dom"/>
</dbReference>
<dbReference type="Gene3D" id="3.30.200.20">
    <property type="entry name" value="Phosphorylase Kinase, domain 1"/>
    <property type="match status" value="1"/>
</dbReference>
<evidence type="ECO:0000256" key="13">
    <source>
        <dbReference type="SAM" id="Coils"/>
    </source>
</evidence>
<dbReference type="InterPro" id="IPR017441">
    <property type="entry name" value="Protein_kinase_ATP_BS"/>
</dbReference>
<feature type="domain" description="F-BAR" evidence="15">
    <location>
        <begin position="1"/>
        <end position="260"/>
    </location>
</feature>
<feature type="domain" description="Protein kinase" evidence="14">
    <location>
        <begin position="460"/>
        <end position="714"/>
    </location>
</feature>
<dbReference type="InterPro" id="IPR020635">
    <property type="entry name" value="Tyr_kinase_cat_dom"/>
</dbReference>
<dbReference type="Gene3D" id="1.10.510.10">
    <property type="entry name" value="Transferase(Phosphotransferase) domain 1"/>
    <property type="match status" value="1"/>
</dbReference>
<dbReference type="PROSITE" id="PS00107">
    <property type="entry name" value="PROTEIN_KINASE_ATP"/>
    <property type="match status" value="1"/>
</dbReference>
<keyword evidence="11 13" id="KW-0175">Coiled coil</keyword>
<dbReference type="Proteomes" id="UP000694700">
    <property type="component" value="Unplaced"/>
</dbReference>
<evidence type="ECO:0000313" key="17">
    <source>
        <dbReference type="Proteomes" id="UP000694700"/>
    </source>
</evidence>
<dbReference type="SUPFAM" id="SSF103657">
    <property type="entry name" value="BAR/IMD domain-like"/>
    <property type="match status" value="1"/>
</dbReference>
<evidence type="ECO:0000256" key="7">
    <source>
        <dbReference type="ARBA" id="ARBA00023137"/>
    </source>
</evidence>
<evidence type="ECO:0000256" key="2">
    <source>
        <dbReference type="ARBA" id="ARBA00022679"/>
    </source>
</evidence>
<keyword evidence="2 8" id="KW-0808">Transferase</keyword>
<dbReference type="GO" id="GO:0005856">
    <property type="term" value="C:cytoskeleton"/>
    <property type="evidence" value="ECO:0007669"/>
    <property type="project" value="UniProtKB-SubCell"/>
</dbReference>
<evidence type="ECO:0000256" key="4">
    <source>
        <dbReference type="ARBA" id="ARBA00022741"/>
    </source>
</evidence>
<feature type="coiled-coil region" evidence="13">
    <location>
        <begin position="339"/>
        <end position="373"/>
    </location>
</feature>
<keyword evidence="5 8" id="KW-0418">Kinase</keyword>
<dbReference type="InterPro" id="IPR027267">
    <property type="entry name" value="AH/BAR_dom_sf"/>
</dbReference>
<dbReference type="Ensembl" id="ENSCCRT00015005095.1">
    <property type="protein sequence ID" value="ENSCCRP00015004890.1"/>
    <property type="gene ID" value="ENSCCRG00015002583.1"/>
</dbReference>
<evidence type="ECO:0000256" key="12">
    <source>
        <dbReference type="PROSITE-ProRule" id="PRU10141"/>
    </source>
</evidence>
<keyword evidence="3" id="KW-0449">Lipoprotein</keyword>
<sequence length="717" mass="82721">MGFGRDLRNSHEGLVKLQDWELKLLETVKRFMTLRVKSDKEYASLLLNISQQVDKHDNNSQIHYVSTVSKSWTHMVQQTEQLSKIMKCHAEELNSGPLHRLTMMIKDKQQVKKSYQSLHQQIESEMHKVTKNDLEKLKCTYRQLTKDAVLARDKYKEAVVKGKETEKARERYDKATTKLHNLHNQYVLAVKSAQLHQEHYHETALPLLLDSLQKMQEEMINALKGILEEYSEITSLLTDEIVKVHKEIHTSIDQIDPLSEYDSFIDVYKSPEAKEPIVEFDAALLEETENLQANEILWNNLTADSLQICMNQVFIHCGLNCVISLFFSVVLLLSQKQSLEELRQTVQLLRCSEAKLMAQRELLEQKMQENEGKEPPPVVNYEEDARSVNSMVRQFLELHSIAGIIRSPKSNQYRFEGTGFPTIPQLIEHHYTTKQVITKKSGVVLLNPVIKKWILNHEDVILGELLGKGNFGEVFRGTLRDKTLVAVKTCKEDLPQDLKIKFLSEARILKQYDHPNIVKLIGVCTQRQPIYIVMELVPGGDFLSFLRKKKEDLKTKQLVKFALDAAAGMAYLELKNCIHRDLAARNCLVGENNVLKISDFGMSRQEDNGIYSSSGLKQIPIKWTAPEALNYGRYSSESDVWSYGILLWETFSLGVCPYPGMTNQQAREQVEKGYRMSCPQKCPDEVYRIMQRCWEYKPENRPKFVDIQKELASVKKK</sequence>
<dbReference type="InterPro" id="IPR008266">
    <property type="entry name" value="Tyr_kinase_AS"/>
</dbReference>
<accession>A0A8C1SAD0</accession>
<proteinExistence type="inferred from homology"/>
<evidence type="ECO:0000256" key="11">
    <source>
        <dbReference type="PROSITE-ProRule" id="PRU01077"/>
    </source>
</evidence>
<protein>
    <recommendedName>
        <fullName evidence="8">Tyrosine-protein kinase</fullName>
        <ecNumber evidence="8">2.7.10.2</ecNumber>
    </recommendedName>
</protein>
<name>A0A8C1SAD0_CYPCA</name>
<dbReference type="Pfam" id="PF07714">
    <property type="entry name" value="PK_Tyr_Ser-Thr"/>
    <property type="match status" value="1"/>
</dbReference>
<feature type="coiled-coil region" evidence="13">
    <location>
        <begin position="127"/>
        <end position="185"/>
    </location>
</feature>
<comment type="similarity">
    <text evidence="8">Belongs to the protein kinase superfamily. Tyr protein kinase family. Fes/fps subfamily.</text>
</comment>
<comment type="subcellular location">
    <subcellularLocation>
        <location evidence="8">Cytoplasm</location>
        <location evidence="8">Cytoskeleton</location>
    </subcellularLocation>
</comment>
<keyword evidence="1" id="KW-0597">Phosphoprotein</keyword>
<feature type="binding site" evidence="10 12">
    <location>
        <position position="488"/>
    </location>
    <ligand>
        <name>ATP</name>
        <dbReference type="ChEBI" id="CHEBI:30616"/>
    </ligand>
</feature>
<dbReference type="InterPro" id="IPR050198">
    <property type="entry name" value="Non-receptor_tyrosine_kinases"/>
</dbReference>
<feature type="active site" description="Proton acceptor" evidence="9">
    <location>
        <position position="581"/>
    </location>
</feature>
<keyword evidence="7 8" id="KW-0829">Tyrosine-protein kinase</keyword>
<dbReference type="InterPro" id="IPR016250">
    <property type="entry name" value="Tyr-prot_kinase_Fes/Fps"/>
</dbReference>
<dbReference type="InterPro" id="IPR031160">
    <property type="entry name" value="F_BAR_dom"/>
</dbReference>
<dbReference type="PIRSF" id="PIRSF000632">
    <property type="entry name" value="TyrPK_fps"/>
    <property type="match status" value="1"/>
</dbReference>
<dbReference type="GO" id="GO:0005524">
    <property type="term" value="F:ATP binding"/>
    <property type="evidence" value="ECO:0007669"/>
    <property type="project" value="UniProtKB-UniRule"/>
</dbReference>
<dbReference type="PANTHER" id="PTHR24418">
    <property type="entry name" value="TYROSINE-PROTEIN KINASE"/>
    <property type="match status" value="1"/>
</dbReference>
<evidence type="ECO:0000259" key="15">
    <source>
        <dbReference type="PROSITE" id="PS51741"/>
    </source>
</evidence>
<evidence type="ECO:0000259" key="14">
    <source>
        <dbReference type="PROSITE" id="PS50011"/>
    </source>
</evidence>
<evidence type="ECO:0000256" key="6">
    <source>
        <dbReference type="ARBA" id="ARBA00022840"/>
    </source>
</evidence>
<evidence type="ECO:0000256" key="9">
    <source>
        <dbReference type="PIRSR" id="PIRSR000632-1"/>
    </source>
</evidence>
<dbReference type="SUPFAM" id="SSF56112">
    <property type="entry name" value="Protein kinase-like (PK-like)"/>
    <property type="match status" value="1"/>
</dbReference>
<dbReference type="PRINTS" id="PR00109">
    <property type="entry name" value="TYRKINASE"/>
</dbReference>
<dbReference type="SMART" id="SM00055">
    <property type="entry name" value="FCH"/>
    <property type="match status" value="1"/>
</dbReference>
<dbReference type="AlphaFoldDB" id="A0A8C1SAD0"/>
<feature type="binding site" evidence="10">
    <location>
        <begin position="466"/>
        <end position="474"/>
    </location>
    <ligand>
        <name>ATP</name>
        <dbReference type="ChEBI" id="CHEBI:30616"/>
    </ligand>
</feature>
<dbReference type="InterPro" id="IPR001245">
    <property type="entry name" value="Ser-Thr/Tyr_kinase_cat_dom"/>
</dbReference>
<dbReference type="SMART" id="SM00219">
    <property type="entry name" value="TyrKc"/>
    <property type="match status" value="1"/>
</dbReference>
<keyword evidence="3" id="KW-0519">Myristate</keyword>
<dbReference type="EC" id="2.7.10.2" evidence="8"/>
<keyword evidence="4 8" id="KW-0547">Nucleotide-binding</keyword>
<evidence type="ECO:0000313" key="16">
    <source>
        <dbReference type="Ensembl" id="ENSCCRP00015004890.1"/>
    </source>
</evidence>
<keyword evidence="8" id="KW-0206">Cytoskeleton</keyword>
<evidence type="ECO:0000256" key="8">
    <source>
        <dbReference type="PIRNR" id="PIRNR000632"/>
    </source>
</evidence>
<comment type="catalytic activity">
    <reaction evidence="8">
        <text>L-tyrosyl-[protein] + ATP = O-phospho-L-tyrosyl-[protein] + ADP + H(+)</text>
        <dbReference type="Rhea" id="RHEA:10596"/>
        <dbReference type="Rhea" id="RHEA-COMP:10136"/>
        <dbReference type="Rhea" id="RHEA-COMP:20101"/>
        <dbReference type="ChEBI" id="CHEBI:15378"/>
        <dbReference type="ChEBI" id="CHEBI:30616"/>
        <dbReference type="ChEBI" id="CHEBI:46858"/>
        <dbReference type="ChEBI" id="CHEBI:61978"/>
        <dbReference type="ChEBI" id="CHEBI:456216"/>
        <dbReference type="EC" id="2.7.10.2"/>
    </reaction>
</comment>
<evidence type="ECO:0000256" key="1">
    <source>
        <dbReference type="ARBA" id="ARBA00022553"/>
    </source>
</evidence>
<dbReference type="SUPFAM" id="SSF55550">
    <property type="entry name" value="SH2 domain"/>
    <property type="match status" value="1"/>
</dbReference>
<evidence type="ECO:0000256" key="10">
    <source>
        <dbReference type="PIRSR" id="PIRSR000632-2"/>
    </source>
</evidence>
<dbReference type="Gene3D" id="1.10.287.160">
    <property type="entry name" value="HR1 repeat"/>
    <property type="match status" value="1"/>
</dbReference>
<evidence type="ECO:0000256" key="3">
    <source>
        <dbReference type="ARBA" id="ARBA00022707"/>
    </source>
</evidence>
<reference evidence="16" key="1">
    <citation type="submission" date="2025-08" db="UniProtKB">
        <authorList>
            <consortium name="Ensembl"/>
        </authorList>
    </citation>
    <scope>IDENTIFICATION</scope>
</reference>
<dbReference type="FunFam" id="1.10.510.10:FF:000622">
    <property type="entry name" value="Tyrosine-protein kinase"/>
    <property type="match status" value="1"/>
</dbReference>
<evidence type="ECO:0000256" key="5">
    <source>
        <dbReference type="ARBA" id="ARBA00022777"/>
    </source>
</evidence>
<keyword evidence="8" id="KW-0963">Cytoplasm</keyword>
<dbReference type="Pfam" id="PF00611">
    <property type="entry name" value="FCH"/>
    <property type="match status" value="1"/>
</dbReference>